<feature type="region of interest" description="Disordered" evidence="7">
    <location>
        <begin position="1120"/>
        <end position="1164"/>
    </location>
</feature>
<dbReference type="Pfam" id="PF23559">
    <property type="entry name" value="WHD_DRP"/>
    <property type="match status" value="1"/>
</dbReference>
<dbReference type="SUPFAM" id="SSF52540">
    <property type="entry name" value="P-loop containing nucleoside triphosphate hydrolases"/>
    <property type="match status" value="1"/>
</dbReference>
<feature type="domain" description="CCHC-type" evidence="8">
    <location>
        <begin position="1170"/>
        <end position="1184"/>
    </location>
</feature>
<dbReference type="Gene3D" id="1.20.5.4130">
    <property type="match status" value="1"/>
</dbReference>
<evidence type="ECO:0000259" key="8">
    <source>
        <dbReference type="PROSITE" id="PS50158"/>
    </source>
</evidence>
<dbReference type="InterPro" id="IPR032675">
    <property type="entry name" value="LRR_dom_sf"/>
</dbReference>
<dbReference type="Pfam" id="PF14223">
    <property type="entry name" value="Retrotran_gag_2"/>
    <property type="match status" value="1"/>
</dbReference>
<dbReference type="GO" id="GO:0006952">
    <property type="term" value="P:defense response"/>
    <property type="evidence" value="ECO:0007669"/>
    <property type="project" value="UniProtKB-KW"/>
</dbReference>
<dbReference type="AlphaFoldDB" id="A0A2Z6MC74"/>
<dbReference type="SUPFAM" id="SSF57756">
    <property type="entry name" value="Retrovirus zinc finger-like domains"/>
    <property type="match status" value="1"/>
</dbReference>
<keyword evidence="2" id="KW-0677">Repeat</keyword>
<evidence type="ECO:0000256" key="4">
    <source>
        <dbReference type="ARBA" id="ARBA00022821"/>
    </source>
</evidence>
<evidence type="ECO:0000256" key="5">
    <source>
        <dbReference type="ARBA" id="ARBA00022840"/>
    </source>
</evidence>
<keyword evidence="5" id="KW-0067">ATP-binding</keyword>
<dbReference type="PROSITE" id="PS50158">
    <property type="entry name" value="ZF_CCHC"/>
    <property type="match status" value="1"/>
</dbReference>
<dbReference type="PRINTS" id="PR00364">
    <property type="entry name" value="DISEASERSIST"/>
</dbReference>
<evidence type="ECO:0000313" key="9">
    <source>
        <dbReference type="EMBL" id="GAU30264.1"/>
    </source>
</evidence>
<keyword evidence="6" id="KW-0862">Zinc</keyword>
<keyword evidence="6" id="KW-0863">Zinc-finger</keyword>
<keyword evidence="6" id="KW-0479">Metal-binding</keyword>
<dbReference type="InterPro" id="IPR056789">
    <property type="entry name" value="LRR_R13L1-DRL21"/>
</dbReference>
<dbReference type="PANTHER" id="PTHR36766">
    <property type="entry name" value="PLANT BROAD-SPECTRUM MILDEW RESISTANCE PROTEIN RPW8"/>
    <property type="match status" value="1"/>
</dbReference>
<dbReference type="GO" id="GO:0008270">
    <property type="term" value="F:zinc ion binding"/>
    <property type="evidence" value="ECO:0007669"/>
    <property type="project" value="UniProtKB-KW"/>
</dbReference>
<dbReference type="InterPro" id="IPR041118">
    <property type="entry name" value="Rx_N"/>
</dbReference>
<protein>
    <recommendedName>
        <fullName evidence="8">CCHC-type domain-containing protein</fullName>
    </recommendedName>
</protein>
<evidence type="ECO:0000256" key="2">
    <source>
        <dbReference type="ARBA" id="ARBA00022737"/>
    </source>
</evidence>
<dbReference type="Pfam" id="PF00931">
    <property type="entry name" value="NB-ARC"/>
    <property type="match status" value="1"/>
</dbReference>
<proteinExistence type="predicted"/>
<evidence type="ECO:0000256" key="1">
    <source>
        <dbReference type="ARBA" id="ARBA00022614"/>
    </source>
</evidence>
<dbReference type="Pfam" id="PF25019">
    <property type="entry name" value="LRR_R13L1-DRL21"/>
    <property type="match status" value="1"/>
</dbReference>
<dbReference type="InterPro" id="IPR042197">
    <property type="entry name" value="Apaf_helical"/>
</dbReference>
<dbReference type="InterPro" id="IPR001878">
    <property type="entry name" value="Znf_CCHC"/>
</dbReference>
<dbReference type="Proteomes" id="UP000242715">
    <property type="component" value="Unassembled WGS sequence"/>
</dbReference>
<dbReference type="InterPro" id="IPR054722">
    <property type="entry name" value="PolX-like_BBD"/>
</dbReference>
<dbReference type="InterPro" id="IPR027417">
    <property type="entry name" value="P-loop_NTPase"/>
</dbReference>
<dbReference type="GO" id="GO:0003676">
    <property type="term" value="F:nucleic acid binding"/>
    <property type="evidence" value="ECO:0007669"/>
    <property type="project" value="InterPro"/>
</dbReference>
<dbReference type="GO" id="GO:0043531">
    <property type="term" value="F:ADP binding"/>
    <property type="evidence" value="ECO:0007669"/>
    <property type="project" value="InterPro"/>
</dbReference>
<dbReference type="SUPFAM" id="SSF52058">
    <property type="entry name" value="L domain-like"/>
    <property type="match status" value="1"/>
</dbReference>
<dbReference type="FunFam" id="1.10.10.10:FF:000322">
    <property type="entry name" value="Probable disease resistance protein At1g63360"/>
    <property type="match status" value="1"/>
</dbReference>
<evidence type="ECO:0000256" key="3">
    <source>
        <dbReference type="ARBA" id="ARBA00022741"/>
    </source>
</evidence>
<sequence length="1266" mass="144634">MALAAAVGEAFLSGFIEVVLDRLASPELVDLIRGKKVDFNLVQRLKNTLYAVEVVLNDAEQKRFKDSAVNKWLDDLKDAVYVADDILDTISTKAAISKNNKVSTTTNYFSRFFNSEERDMVCKLENIVARLEYILKFKDILGLQHIATDHHSSWRTPSTSLVDVGSNIFGRDQDKEAILKLLLDDDNDDAKISVIPIVGMGGVGKTTLAQSVYNHDSVKQKFDVQAWACVSDHFDEFKVTKAVMEAVTRSACNLNNKELLHLDLKEKLTGKKFLIVLDDVWTEDDDGWNSLLRPLQYGTTGSKILVTTRIEKVASMVQTSQTYHLEQLSDEDCWSVFANRACLSSKQSTENMELHKIGKEIVRKCKGLPLAAQSLGGLLRRKHDIKDWNNILNSNIWENESKIIPALRISYHYLPPYLKRCFVYCSLYPEDYEFDKDDLILLWMAEDLLQPPKNGKTLEEVGSGYFDDLASRSFFQRSRNESFVMPDLVHDLATLLSGEFYLRREELANETKIGTMTVIYHLASSVIQSMKTMMFLAEQNILGRFLQSIIEDLDSLPDLIGEQIHLRYLDLSETNITTLPESLCNLYNLQTLKLYYCEELTRLPNDMQNLVNLRHLDIRKCYTLEEMPREMKKLTNLQHLSCFHVGKHGETGIKELGALSNLQGSLSITKLENVINMSEASEAKIMDKKYLEELSLSWSEDAKDHFTDSQCEMDMLGKLQPTKNLKRLNVHRYRGTRFPEWVGNSSYHNLTELHLVNCQNCCILPPLGQLSSLNILTMKKMSMLETVGYEYGDSFSGTLFPSLEWLEFDDMPCWEMWHHSHDPDDSFPVLKSLQIIDCPRLKGDLPSHLPMLETIKIDRCNQLGSSLPKAFSIRELKIFESNKVALHELPHSLEVLRIKGTEDTPCGSVYIVKAHYLGYAPRGTKDISVTTTNGDDSAGKEKTQTETAEQIKDKTLQAEKKRQLWIDNDYVCKNYIIIGLEDDLYDYYRTYDTASDVWEALKKKYDTEEAGVKKYAVSRYLKYQMVDERSVEVQSHELQKIAHEIITEGMPLNEQFQIAVIIDKLPPGWKDFKNQLRHKTKEFSIEGLITRLRIEEESRKQDQKEEEKILIVSNNNKKKFGAALKPTGKPLKNQNRNQNRIKNGNPSKAPYARQQQQPPPPRNDTGEFLCFNCWKPGHLAKKCRGMKRPKPAHLNAQVNVTDEAYTCMITEINMVGGTDGWWIDTGATRHVCYERAMFKTYTSAENKKVQMGNAHTSDVAGVGDVV</sequence>
<keyword evidence="10" id="KW-1185">Reference proteome</keyword>
<dbReference type="Gene3D" id="3.80.10.10">
    <property type="entry name" value="Ribonuclease Inhibitor"/>
    <property type="match status" value="1"/>
</dbReference>
<dbReference type="InterPro" id="IPR036388">
    <property type="entry name" value="WH-like_DNA-bd_sf"/>
</dbReference>
<dbReference type="EMBL" id="DF973422">
    <property type="protein sequence ID" value="GAU30264.1"/>
    <property type="molecule type" value="Genomic_DNA"/>
</dbReference>
<keyword evidence="4" id="KW-0611">Plant defense</keyword>
<dbReference type="InterPro" id="IPR002182">
    <property type="entry name" value="NB-ARC"/>
</dbReference>
<feature type="compositionally biased region" description="Low complexity" evidence="7">
    <location>
        <begin position="1132"/>
        <end position="1145"/>
    </location>
</feature>
<evidence type="ECO:0000256" key="7">
    <source>
        <dbReference type="SAM" id="MobiDB-lite"/>
    </source>
</evidence>
<evidence type="ECO:0000313" key="10">
    <source>
        <dbReference type="Proteomes" id="UP000242715"/>
    </source>
</evidence>
<dbReference type="FunFam" id="3.40.50.300:FF:001091">
    <property type="entry name" value="Probable disease resistance protein At1g61300"/>
    <property type="match status" value="1"/>
</dbReference>
<dbReference type="InterPro" id="IPR058922">
    <property type="entry name" value="WHD_DRP"/>
</dbReference>
<dbReference type="GO" id="GO:0051707">
    <property type="term" value="P:response to other organism"/>
    <property type="evidence" value="ECO:0007669"/>
    <property type="project" value="UniProtKB-ARBA"/>
</dbReference>
<dbReference type="OrthoDB" id="1422545at2759"/>
<dbReference type="Pfam" id="PF22936">
    <property type="entry name" value="Pol_BBD"/>
    <property type="match status" value="1"/>
</dbReference>
<dbReference type="InterPro" id="IPR036875">
    <property type="entry name" value="Znf_CCHC_sf"/>
</dbReference>
<gene>
    <name evidence="9" type="ORF">TSUD_384860</name>
</gene>
<keyword evidence="3" id="KW-0547">Nucleotide-binding</keyword>
<dbReference type="Gene3D" id="1.10.10.10">
    <property type="entry name" value="Winged helix-like DNA-binding domain superfamily/Winged helix DNA-binding domain"/>
    <property type="match status" value="1"/>
</dbReference>
<dbReference type="GO" id="GO:0005524">
    <property type="term" value="F:ATP binding"/>
    <property type="evidence" value="ECO:0007669"/>
    <property type="project" value="UniProtKB-KW"/>
</dbReference>
<reference evidence="10" key="1">
    <citation type="journal article" date="2017" name="Front. Plant Sci.">
        <title>Climate Clever Clovers: New Paradigm to Reduce the Environmental Footprint of Ruminants by Breeding Low Methanogenic Forages Utilizing Haplotype Variation.</title>
        <authorList>
            <person name="Kaur P."/>
            <person name="Appels R."/>
            <person name="Bayer P.E."/>
            <person name="Keeble-Gagnere G."/>
            <person name="Wang J."/>
            <person name="Hirakawa H."/>
            <person name="Shirasawa K."/>
            <person name="Vercoe P."/>
            <person name="Stefanova K."/>
            <person name="Durmic Z."/>
            <person name="Nichols P."/>
            <person name="Revell C."/>
            <person name="Isobe S.N."/>
            <person name="Edwards D."/>
            <person name="Erskine W."/>
        </authorList>
    </citation>
    <scope>NUCLEOTIDE SEQUENCE [LARGE SCALE GENOMIC DNA]</scope>
    <source>
        <strain evidence="10">cv. Daliak</strain>
    </source>
</reference>
<dbReference type="Gene3D" id="1.10.8.430">
    <property type="entry name" value="Helical domain of apoptotic protease-activating factors"/>
    <property type="match status" value="1"/>
</dbReference>
<keyword evidence="1" id="KW-0433">Leucine-rich repeat</keyword>
<dbReference type="Pfam" id="PF18052">
    <property type="entry name" value="Rx_N"/>
    <property type="match status" value="1"/>
</dbReference>
<dbReference type="PANTHER" id="PTHR36766:SF51">
    <property type="entry name" value="DISEASE RESISTANCE RPP13-LIKE PROTEIN 1"/>
    <property type="match status" value="1"/>
</dbReference>
<accession>A0A2Z6MC74</accession>
<dbReference type="SMART" id="SM00343">
    <property type="entry name" value="ZnF_C2HC"/>
    <property type="match status" value="1"/>
</dbReference>
<dbReference type="Gene3D" id="3.40.50.300">
    <property type="entry name" value="P-loop containing nucleotide triphosphate hydrolases"/>
    <property type="match status" value="1"/>
</dbReference>
<organism evidence="9 10">
    <name type="scientific">Trifolium subterraneum</name>
    <name type="common">Subterranean clover</name>
    <dbReference type="NCBI Taxonomy" id="3900"/>
    <lineage>
        <taxon>Eukaryota</taxon>
        <taxon>Viridiplantae</taxon>
        <taxon>Streptophyta</taxon>
        <taxon>Embryophyta</taxon>
        <taxon>Tracheophyta</taxon>
        <taxon>Spermatophyta</taxon>
        <taxon>Magnoliopsida</taxon>
        <taxon>eudicotyledons</taxon>
        <taxon>Gunneridae</taxon>
        <taxon>Pentapetalae</taxon>
        <taxon>rosids</taxon>
        <taxon>fabids</taxon>
        <taxon>Fabales</taxon>
        <taxon>Fabaceae</taxon>
        <taxon>Papilionoideae</taxon>
        <taxon>50 kb inversion clade</taxon>
        <taxon>NPAAA clade</taxon>
        <taxon>Hologalegina</taxon>
        <taxon>IRL clade</taxon>
        <taxon>Trifolieae</taxon>
        <taxon>Trifolium</taxon>
    </lineage>
</organism>
<evidence type="ECO:0000256" key="6">
    <source>
        <dbReference type="PROSITE-ProRule" id="PRU00047"/>
    </source>
</evidence>
<name>A0A2Z6MC74_TRISU</name>